<protein>
    <submittedName>
        <fullName evidence="1">Uncharacterized protein</fullName>
    </submittedName>
</protein>
<dbReference type="EMBL" id="GL377575">
    <property type="protein sequence ID" value="EFJ30428.1"/>
    <property type="molecule type" value="Genomic_DNA"/>
</dbReference>
<accession>D8RB46</accession>
<gene>
    <name evidence="1" type="ORF">SELMODRAFT_409335</name>
</gene>
<evidence type="ECO:0000313" key="1">
    <source>
        <dbReference type="EMBL" id="EFJ30428.1"/>
    </source>
</evidence>
<reference evidence="1 2" key="1">
    <citation type="journal article" date="2011" name="Science">
        <title>The Selaginella genome identifies genetic changes associated with the evolution of vascular plants.</title>
        <authorList>
            <person name="Banks J.A."/>
            <person name="Nishiyama T."/>
            <person name="Hasebe M."/>
            <person name="Bowman J.L."/>
            <person name="Gribskov M."/>
            <person name="dePamphilis C."/>
            <person name="Albert V.A."/>
            <person name="Aono N."/>
            <person name="Aoyama T."/>
            <person name="Ambrose B.A."/>
            <person name="Ashton N.W."/>
            <person name="Axtell M.J."/>
            <person name="Barker E."/>
            <person name="Barker M.S."/>
            <person name="Bennetzen J.L."/>
            <person name="Bonawitz N.D."/>
            <person name="Chapple C."/>
            <person name="Cheng C."/>
            <person name="Correa L.G."/>
            <person name="Dacre M."/>
            <person name="DeBarry J."/>
            <person name="Dreyer I."/>
            <person name="Elias M."/>
            <person name="Engstrom E.M."/>
            <person name="Estelle M."/>
            <person name="Feng L."/>
            <person name="Finet C."/>
            <person name="Floyd S.K."/>
            <person name="Frommer W.B."/>
            <person name="Fujita T."/>
            <person name="Gramzow L."/>
            <person name="Gutensohn M."/>
            <person name="Harholt J."/>
            <person name="Hattori M."/>
            <person name="Heyl A."/>
            <person name="Hirai T."/>
            <person name="Hiwatashi Y."/>
            <person name="Ishikawa M."/>
            <person name="Iwata M."/>
            <person name="Karol K.G."/>
            <person name="Koehler B."/>
            <person name="Kolukisaoglu U."/>
            <person name="Kubo M."/>
            <person name="Kurata T."/>
            <person name="Lalonde S."/>
            <person name="Li K."/>
            <person name="Li Y."/>
            <person name="Litt A."/>
            <person name="Lyons E."/>
            <person name="Manning G."/>
            <person name="Maruyama T."/>
            <person name="Michael T.P."/>
            <person name="Mikami K."/>
            <person name="Miyazaki S."/>
            <person name="Morinaga S."/>
            <person name="Murata T."/>
            <person name="Mueller-Roeber B."/>
            <person name="Nelson D.R."/>
            <person name="Obara M."/>
            <person name="Oguri Y."/>
            <person name="Olmstead R.G."/>
            <person name="Onodera N."/>
            <person name="Petersen B.L."/>
            <person name="Pils B."/>
            <person name="Prigge M."/>
            <person name="Rensing S.A."/>
            <person name="Riano-Pachon D.M."/>
            <person name="Roberts A.W."/>
            <person name="Sato Y."/>
            <person name="Scheller H.V."/>
            <person name="Schulz B."/>
            <person name="Schulz C."/>
            <person name="Shakirov E.V."/>
            <person name="Shibagaki N."/>
            <person name="Shinohara N."/>
            <person name="Shippen D.E."/>
            <person name="Soerensen I."/>
            <person name="Sotooka R."/>
            <person name="Sugimoto N."/>
            <person name="Sugita M."/>
            <person name="Sumikawa N."/>
            <person name="Tanurdzic M."/>
            <person name="Theissen G."/>
            <person name="Ulvskov P."/>
            <person name="Wakazuki S."/>
            <person name="Weng J.K."/>
            <person name="Willats W.W."/>
            <person name="Wipf D."/>
            <person name="Wolf P.G."/>
            <person name="Yang L."/>
            <person name="Zimmer A.D."/>
            <person name="Zhu Q."/>
            <person name="Mitros T."/>
            <person name="Hellsten U."/>
            <person name="Loque D."/>
            <person name="Otillar R."/>
            <person name="Salamov A."/>
            <person name="Schmutz J."/>
            <person name="Shapiro H."/>
            <person name="Lindquist E."/>
            <person name="Lucas S."/>
            <person name="Rokhsar D."/>
            <person name="Grigoriev I.V."/>
        </authorList>
    </citation>
    <scope>NUCLEOTIDE SEQUENCE [LARGE SCALE GENOMIC DNA]</scope>
</reference>
<keyword evidence="2" id="KW-1185">Reference proteome</keyword>
<dbReference type="KEGG" id="smo:SELMODRAFT_409335"/>
<evidence type="ECO:0000313" key="2">
    <source>
        <dbReference type="Proteomes" id="UP000001514"/>
    </source>
</evidence>
<organism evidence="2">
    <name type="scientific">Selaginella moellendorffii</name>
    <name type="common">Spikemoss</name>
    <dbReference type="NCBI Taxonomy" id="88036"/>
    <lineage>
        <taxon>Eukaryota</taxon>
        <taxon>Viridiplantae</taxon>
        <taxon>Streptophyta</taxon>
        <taxon>Embryophyta</taxon>
        <taxon>Tracheophyta</taxon>
        <taxon>Lycopodiopsida</taxon>
        <taxon>Selaginellales</taxon>
        <taxon>Selaginellaceae</taxon>
        <taxon>Selaginella</taxon>
    </lineage>
</organism>
<dbReference type="AlphaFoldDB" id="D8RB46"/>
<dbReference type="Gramene" id="EFJ30428">
    <property type="protein sequence ID" value="EFJ30428"/>
    <property type="gene ID" value="SELMODRAFT_409335"/>
</dbReference>
<proteinExistence type="predicted"/>
<dbReference type="Proteomes" id="UP000001514">
    <property type="component" value="Unassembled WGS sequence"/>
</dbReference>
<dbReference type="HOGENOM" id="CLU_1780639_0_0_1"/>
<name>D8RB46_SELML</name>
<sequence>MYTYCSPDVEFDNGMNQEDFDHETYDELVEDLEVAKMVVQNGGFDKIWTWLGNACVNLFNFQVGGVEEIIKWYGELKFKPKRNDEYDENIEDDFSLGEHPNKQQVKYKMTKRGSLTKLAKDKDNFLRASATLHSPTFLGGKLPCKC</sequence>
<dbReference type="InParanoid" id="D8RB46"/>